<evidence type="ECO:0000256" key="1">
    <source>
        <dbReference type="ARBA" id="ARBA00004110"/>
    </source>
</evidence>
<dbReference type="GO" id="GO:0005783">
    <property type="term" value="C:endoplasmic reticulum"/>
    <property type="evidence" value="ECO:0007669"/>
    <property type="project" value="UniProtKB-SubCell"/>
</dbReference>
<dbReference type="Gene3D" id="3.80.10.10">
    <property type="entry name" value="Ribonuclease Inhibitor"/>
    <property type="match status" value="2"/>
</dbReference>
<comment type="similarity">
    <text evidence="8">Belongs to the NLRP family.</text>
</comment>
<dbReference type="RefSeq" id="XP_030049799.1">
    <property type="nucleotide sequence ID" value="XM_030193939.1"/>
</dbReference>
<keyword evidence="32" id="KW-0449">Lipoprotein</keyword>
<keyword evidence="26" id="KW-0010">Activator</keyword>
<keyword evidence="31" id="KW-0539">Nucleus</keyword>
<feature type="domain" description="NACHT" evidence="37">
    <location>
        <begin position="196"/>
        <end position="402"/>
    </location>
</feature>
<dbReference type="GO" id="GO:0006954">
    <property type="term" value="P:inflammatory response"/>
    <property type="evidence" value="ECO:0007669"/>
    <property type="project" value="UniProtKB-KW"/>
</dbReference>
<keyword evidence="11" id="KW-0964">Secreted</keyword>
<evidence type="ECO:0000256" key="15">
    <source>
        <dbReference type="ARBA" id="ARBA00022741"/>
    </source>
</evidence>
<keyword evidence="17" id="KW-0256">Endoplasmic reticulum</keyword>
<evidence type="ECO:0000256" key="8">
    <source>
        <dbReference type="ARBA" id="ARBA00008665"/>
    </source>
</evidence>
<proteinExistence type="inferred from homology"/>
<accession>A0A6P7XHQ4</accession>
<evidence type="ECO:0000256" key="16">
    <source>
        <dbReference type="ARBA" id="ARBA00022801"/>
    </source>
</evidence>
<keyword evidence="22" id="KW-0333">Golgi apparatus</keyword>
<gene>
    <name evidence="39" type="primary">LOC115463444</name>
</gene>
<comment type="catalytic activity">
    <reaction evidence="35">
        <text>ATP + H2O = ADP + phosphate + H(+)</text>
        <dbReference type="Rhea" id="RHEA:13065"/>
        <dbReference type="ChEBI" id="CHEBI:15377"/>
        <dbReference type="ChEBI" id="CHEBI:15378"/>
        <dbReference type="ChEBI" id="CHEBI:30616"/>
        <dbReference type="ChEBI" id="CHEBI:43474"/>
        <dbReference type="ChEBI" id="CHEBI:456216"/>
    </reaction>
    <physiologicalReaction direction="left-to-right" evidence="35">
        <dbReference type="Rhea" id="RHEA:13066"/>
    </physiologicalReaction>
</comment>
<keyword evidence="29" id="KW-0206">Cytoskeleton</keyword>
<keyword evidence="38" id="KW-1185">Reference proteome</keyword>
<dbReference type="PROSITE" id="PS50837">
    <property type="entry name" value="NACHT"/>
    <property type="match status" value="1"/>
</dbReference>
<evidence type="ECO:0000256" key="28">
    <source>
        <dbReference type="ARBA" id="ARBA00023198"/>
    </source>
</evidence>
<dbReference type="GO" id="GO:0000139">
    <property type="term" value="C:Golgi membrane"/>
    <property type="evidence" value="ECO:0007669"/>
    <property type="project" value="UniProtKB-SubCell"/>
</dbReference>
<dbReference type="Gene3D" id="1.10.533.10">
    <property type="entry name" value="Death Domain, Fas"/>
    <property type="match status" value="1"/>
</dbReference>
<evidence type="ECO:0000313" key="39">
    <source>
        <dbReference type="RefSeq" id="XP_030049799.1"/>
    </source>
</evidence>
<dbReference type="Pfam" id="PF14484">
    <property type="entry name" value="FISNA"/>
    <property type="match status" value="1"/>
</dbReference>
<dbReference type="GO" id="GO:0005524">
    <property type="term" value="F:ATP binding"/>
    <property type="evidence" value="ECO:0007669"/>
    <property type="project" value="UniProtKB-KW"/>
</dbReference>
<dbReference type="SMART" id="SM00368">
    <property type="entry name" value="LRR_RI"/>
    <property type="match status" value="5"/>
</dbReference>
<evidence type="ECO:0000256" key="10">
    <source>
        <dbReference type="ARBA" id="ARBA00022499"/>
    </source>
</evidence>
<dbReference type="GO" id="GO:0061702">
    <property type="term" value="C:canonical inflammasome complex"/>
    <property type="evidence" value="ECO:0007669"/>
    <property type="project" value="UniProtKB-SubCell"/>
</dbReference>
<evidence type="ECO:0000259" key="37">
    <source>
        <dbReference type="PROSITE" id="PS50837"/>
    </source>
</evidence>
<evidence type="ECO:0000256" key="4">
    <source>
        <dbReference type="ARBA" id="ARBA00004240"/>
    </source>
</evidence>
<dbReference type="InterPro" id="IPR041267">
    <property type="entry name" value="NLRP_HD2"/>
</dbReference>
<dbReference type="OrthoDB" id="120976at2759"/>
<dbReference type="Pfam" id="PF13516">
    <property type="entry name" value="LRR_6"/>
    <property type="match status" value="2"/>
</dbReference>
<sequence>MALSARDFLTSVLEDLLEAELKRFRLKLCEVQQMEGAPCSIPRGHLEKADAMDIAGLMLSYCGDGPALALAAQVLNLINKKDLAANLEIRARGLTVPVKPVKEPEISCQVLYKAAIKQKFEKLKDYNSLPGDWVYLQERYIDLLIIKKHCTAAEKEEALLCYGQTHLEMLNKFHEGGSARAQLETFLDTERGRAPLVVILQGAAGIGKTYTVRKMMLDWASDQLYQDRFDYVFHLNLKELGCEKRLVSLRDLMLANWQGLQPFLDQILTQPQRLLFLLDGYDELKSLLSEEEEEVQAVCMSSQYPAVVIVNLILKRQLVPGSCLLITTRPTALDRLESYIQADCYLEVLGFLEEERQAFFYSYFRDDQQALEAYQAIKGNNTISTMCFVPLVCWIVCTVLKQQMKKDRRLDDLHTTTQIFLYFIQILLRYHHYYSLKNSTQASARVLFQKLGSLALHGILSQKVIFEKEDLEAHFLEGVEIPTIFLNTMLRQNLLVETLYSFGHVTLQEFFSAMFFFVTSEKTQKLNQLLEEGLKAESGHLLLTIRFLFGLSNPRSYRMLEQLVFFQQSSATASSTISEEELLSWIQKAACSPRINDPHFHLELLHCLYELHQDSFVRRAMLSLDNLSFLMFPLKRSDCLVLAYCIQCCETVQNLNLYGCSLGVEEVRHLLPVLKKCLLLQLEMSNLPNIVLREICSSFSPQQSVTCILVTGSISPSGKRETMFKCSAKQGSETCRLQIRFLPEEDTVACCSWIIPKHCPQEIILKDTQLSNHGLWQICMALSANKCPVYTLRISGNQFTKSCIPDFSSFLVTNPYLAQLDLSGNQLQDEAVILLCSALQAAEMGSLQYLSLEENGLTEACIPEVSCLLTATSSLSYVKLGFNKLGDKGAQRFWPVLSDPLCQLEKLGMEANELTDACVDSLVICLLHNQSLCNLYLDHNSLTMQSVPSLDVIWKECSMLHTLSLSKNQIPKQTLRNYSMFYNGKSKKKKFNSSPLPIALQLQE</sequence>
<dbReference type="InterPro" id="IPR004020">
    <property type="entry name" value="DAPIN"/>
</dbReference>
<protein>
    <recommendedName>
        <fullName evidence="33">NACHT, LRR and PYD domains-containing protein 3</fullName>
    </recommendedName>
</protein>
<evidence type="ECO:0000256" key="24">
    <source>
        <dbReference type="ARBA" id="ARBA00023136"/>
    </source>
</evidence>
<keyword evidence="23" id="KW-0496">Mitochondrion</keyword>
<keyword evidence="14" id="KW-0677">Repeat</keyword>
<dbReference type="KEGG" id="muo:115463444"/>
<evidence type="ECO:0000256" key="6">
    <source>
        <dbReference type="ARBA" id="ARBA00004394"/>
    </source>
</evidence>
<dbReference type="InterPro" id="IPR011029">
    <property type="entry name" value="DEATH-like_dom_sf"/>
</dbReference>
<evidence type="ECO:0000256" key="22">
    <source>
        <dbReference type="ARBA" id="ARBA00023034"/>
    </source>
</evidence>
<keyword evidence="20" id="KW-0391">Immunity</keyword>
<evidence type="ECO:0000256" key="3">
    <source>
        <dbReference type="ARBA" id="ARBA00004173"/>
    </source>
</evidence>
<evidence type="ECO:0000256" key="7">
    <source>
        <dbReference type="ARBA" id="ARBA00004613"/>
    </source>
</evidence>
<keyword evidence="15" id="KW-0547">Nucleotide-binding</keyword>
<evidence type="ECO:0000256" key="25">
    <source>
        <dbReference type="ARBA" id="ARBA00023139"/>
    </source>
</evidence>
<dbReference type="Gene3D" id="3.40.50.300">
    <property type="entry name" value="P-loop containing nucleotide triphosphate hydrolases"/>
    <property type="match status" value="1"/>
</dbReference>
<evidence type="ECO:0000256" key="20">
    <source>
        <dbReference type="ARBA" id="ARBA00022859"/>
    </source>
</evidence>
<keyword evidence="12" id="KW-0597">Phosphoprotein</keyword>
<feature type="domain" description="Pyrin" evidence="36">
    <location>
        <begin position="1"/>
        <end position="93"/>
    </location>
</feature>
<dbReference type="GeneID" id="115463444"/>
<keyword evidence="27" id="KW-0804">Transcription</keyword>
<dbReference type="SUPFAM" id="SSF52047">
    <property type="entry name" value="RNI-like"/>
    <property type="match status" value="1"/>
</dbReference>
<evidence type="ECO:0000256" key="35">
    <source>
        <dbReference type="ARBA" id="ARBA00048778"/>
    </source>
</evidence>
<dbReference type="InterPro" id="IPR032675">
    <property type="entry name" value="LRR_dom_sf"/>
</dbReference>
<dbReference type="CDD" id="cd08321">
    <property type="entry name" value="Pyrin_ASC-like"/>
    <property type="match status" value="1"/>
</dbReference>
<evidence type="ECO:0000256" key="14">
    <source>
        <dbReference type="ARBA" id="ARBA00022737"/>
    </source>
</evidence>
<keyword evidence="25" id="KW-0564">Palmitate</keyword>
<dbReference type="AlphaFoldDB" id="A0A6P7XHQ4"/>
<name>A0A6P7XHQ4_9AMPH</name>
<dbReference type="SUPFAM" id="SSF47986">
    <property type="entry name" value="DEATH domain"/>
    <property type="match status" value="1"/>
</dbReference>
<dbReference type="SMART" id="SM01289">
    <property type="entry name" value="PYRIN"/>
    <property type="match status" value="1"/>
</dbReference>
<keyword evidence="28" id="KW-0395">Inflammatory response</keyword>
<dbReference type="GO" id="GO:0005815">
    <property type="term" value="C:microtubule organizing center"/>
    <property type="evidence" value="ECO:0007669"/>
    <property type="project" value="UniProtKB-SubCell"/>
</dbReference>
<evidence type="ECO:0000256" key="9">
    <source>
        <dbReference type="ARBA" id="ARBA00022490"/>
    </source>
</evidence>
<evidence type="ECO:0000256" key="27">
    <source>
        <dbReference type="ARBA" id="ARBA00023163"/>
    </source>
</evidence>
<reference evidence="39" key="1">
    <citation type="submission" date="2025-08" db="UniProtKB">
        <authorList>
            <consortium name="RefSeq"/>
        </authorList>
    </citation>
    <scope>IDENTIFICATION</scope>
</reference>
<evidence type="ECO:0000256" key="21">
    <source>
        <dbReference type="ARBA" id="ARBA00023015"/>
    </source>
</evidence>
<evidence type="ECO:0000256" key="23">
    <source>
        <dbReference type="ARBA" id="ARBA00023128"/>
    </source>
</evidence>
<dbReference type="GO" id="GO:0005576">
    <property type="term" value="C:extracellular region"/>
    <property type="evidence" value="ECO:0007669"/>
    <property type="project" value="UniProtKB-SubCell"/>
</dbReference>
<evidence type="ECO:0000256" key="13">
    <source>
        <dbReference type="ARBA" id="ARBA00022588"/>
    </source>
</evidence>
<keyword evidence="10" id="KW-1017">Isopeptide bond</keyword>
<dbReference type="Pfam" id="PF17779">
    <property type="entry name" value="WHD_NOD2"/>
    <property type="match status" value="1"/>
</dbReference>
<evidence type="ECO:0000256" key="30">
    <source>
        <dbReference type="ARBA" id="ARBA00023233"/>
    </source>
</evidence>
<evidence type="ECO:0000256" key="33">
    <source>
        <dbReference type="ARBA" id="ARBA00040040"/>
    </source>
</evidence>
<keyword evidence="13" id="KW-0399">Innate immunity</keyword>
<keyword evidence="21" id="KW-0805">Transcription regulation</keyword>
<dbReference type="GO" id="GO:0005634">
    <property type="term" value="C:nucleus"/>
    <property type="evidence" value="ECO:0007669"/>
    <property type="project" value="UniProtKB-SubCell"/>
</dbReference>
<comment type="function">
    <text evidence="34">Independently of inflammasome activation, regulates the differentiation of T helper 2 (Th2) cells and has a role in Th2 cell-dependent asthma and tumor growth. During Th2 differentiation, required for optimal IRF4 binding to IL4 promoter and for IRF4-dependent IL4 transcription. Binds to the consensus DNA sequence 5'-GRRGGNRGAG-3'. May also participate in the transcription of IL5, IL13, GATA3, CCR3, CCR4 and MAF.</text>
</comment>
<keyword evidence="19" id="KW-0832">Ubl conjugation</keyword>
<dbReference type="GO" id="GO:0005739">
    <property type="term" value="C:mitochondrion"/>
    <property type="evidence" value="ECO:0007669"/>
    <property type="project" value="UniProtKB-SubCell"/>
</dbReference>
<evidence type="ECO:0000256" key="12">
    <source>
        <dbReference type="ARBA" id="ARBA00022553"/>
    </source>
</evidence>
<dbReference type="Pfam" id="PF02758">
    <property type="entry name" value="PYRIN"/>
    <property type="match status" value="1"/>
</dbReference>
<keyword evidence="16" id="KW-0378">Hydrolase</keyword>
<dbReference type="Pfam" id="PF17776">
    <property type="entry name" value="NLRC4_HD2"/>
    <property type="match status" value="1"/>
</dbReference>
<dbReference type="Pfam" id="PF05729">
    <property type="entry name" value="NACHT"/>
    <property type="match status" value="1"/>
</dbReference>
<keyword evidence="30" id="KW-1271">Inflammasome</keyword>
<dbReference type="Proteomes" id="UP000515156">
    <property type="component" value="Chromosome 2"/>
</dbReference>
<dbReference type="GO" id="GO:0016787">
    <property type="term" value="F:hydrolase activity"/>
    <property type="evidence" value="ECO:0007669"/>
    <property type="project" value="UniProtKB-KW"/>
</dbReference>
<evidence type="ECO:0000256" key="18">
    <source>
        <dbReference type="ARBA" id="ARBA00022840"/>
    </source>
</evidence>
<evidence type="ECO:0000256" key="2">
    <source>
        <dbReference type="ARBA" id="ARBA00004123"/>
    </source>
</evidence>
<organism evidence="38 39">
    <name type="scientific">Microcaecilia unicolor</name>
    <dbReference type="NCBI Taxonomy" id="1415580"/>
    <lineage>
        <taxon>Eukaryota</taxon>
        <taxon>Metazoa</taxon>
        <taxon>Chordata</taxon>
        <taxon>Craniata</taxon>
        <taxon>Vertebrata</taxon>
        <taxon>Euteleostomi</taxon>
        <taxon>Amphibia</taxon>
        <taxon>Gymnophiona</taxon>
        <taxon>Siphonopidae</taxon>
        <taxon>Microcaecilia</taxon>
    </lineage>
</organism>
<dbReference type="PANTHER" id="PTHR45690">
    <property type="entry name" value="NACHT, LRR AND PYD DOMAINS-CONTAINING PROTEIN 12"/>
    <property type="match status" value="1"/>
</dbReference>
<keyword evidence="24" id="KW-0472">Membrane</keyword>
<evidence type="ECO:0000256" key="29">
    <source>
        <dbReference type="ARBA" id="ARBA00023212"/>
    </source>
</evidence>
<keyword evidence="9" id="KW-0963">Cytoplasm</keyword>
<dbReference type="InterPro" id="IPR027417">
    <property type="entry name" value="P-loop_NTPase"/>
</dbReference>
<evidence type="ECO:0000256" key="34">
    <source>
        <dbReference type="ARBA" id="ARBA00045987"/>
    </source>
</evidence>
<evidence type="ECO:0000256" key="11">
    <source>
        <dbReference type="ARBA" id="ARBA00022525"/>
    </source>
</evidence>
<dbReference type="SUPFAM" id="SSF52540">
    <property type="entry name" value="P-loop containing nucleoside triphosphate hydrolases"/>
    <property type="match status" value="1"/>
</dbReference>
<dbReference type="PANTHER" id="PTHR45690:SF19">
    <property type="entry name" value="NACHT, LRR AND PYD DOMAINS-CONTAINING PROTEIN 3"/>
    <property type="match status" value="1"/>
</dbReference>
<dbReference type="InterPro" id="IPR001611">
    <property type="entry name" value="Leu-rich_rpt"/>
</dbReference>
<evidence type="ECO:0000256" key="32">
    <source>
        <dbReference type="ARBA" id="ARBA00023288"/>
    </source>
</evidence>
<evidence type="ECO:0000259" key="36">
    <source>
        <dbReference type="PROSITE" id="PS50824"/>
    </source>
</evidence>
<dbReference type="InterPro" id="IPR029495">
    <property type="entry name" value="NACHT-assoc"/>
</dbReference>
<evidence type="ECO:0000256" key="26">
    <source>
        <dbReference type="ARBA" id="ARBA00023159"/>
    </source>
</evidence>
<keyword evidence="18" id="KW-0067">ATP-binding</keyword>
<dbReference type="PROSITE" id="PS50824">
    <property type="entry name" value="DAPIN"/>
    <property type="match status" value="1"/>
</dbReference>
<evidence type="ECO:0000256" key="5">
    <source>
        <dbReference type="ARBA" id="ARBA00004267"/>
    </source>
</evidence>
<evidence type="ECO:0000256" key="17">
    <source>
        <dbReference type="ARBA" id="ARBA00022824"/>
    </source>
</evidence>
<comment type="subcellular location">
    <subcellularLocation>
        <location evidence="5">Cytoplasm</location>
        <location evidence="5">Cytoskeleton</location>
        <location evidence="5">Microtubule organizing center</location>
    </subcellularLocation>
    <subcellularLocation>
        <location evidence="4">Endoplasmic reticulum</location>
    </subcellularLocation>
    <subcellularLocation>
        <location evidence="6">Golgi apparatus membrane</location>
    </subcellularLocation>
    <subcellularLocation>
        <location evidence="1">Inflammasome</location>
    </subcellularLocation>
    <subcellularLocation>
        <location evidence="3">Mitochondrion</location>
    </subcellularLocation>
    <subcellularLocation>
        <location evidence="2">Nucleus</location>
    </subcellularLocation>
    <subcellularLocation>
        <location evidence="7">Secreted</location>
    </subcellularLocation>
</comment>
<dbReference type="InterPro" id="IPR007111">
    <property type="entry name" value="NACHT_NTPase"/>
</dbReference>
<evidence type="ECO:0000256" key="31">
    <source>
        <dbReference type="ARBA" id="ARBA00023242"/>
    </source>
</evidence>
<dbReference type="FunCoup" id="A0A6P7XHQ4">
    <property type="interactions" value="1597"/>
</dbReference>
<evidence type="ECO:0000256" key="19">
    <source>
        <dbReference type="ARBA" id="ARBA00022843"/>
    </source>
</evidence>
<dbReference type="InterPro" id="IPR041075">
    <property type="entry name" value="NOD1/2_WH"/>
</dbReference>
<dbReference type="InParanoid" id="A0A6P7XHQ4"/>
<dbReference type="InterPro" id="IPR050637">
    <property type="entry name" value="NLRP_innate_immun_reg"/>
</dbReference>
<evidence type="ECO:0000313" key="38">
    <source>
        <dbReference type="Proteomes" id="UP000515156"/>
    </source>
</evidence>
<dbReference type="GO" id="GO:0045087">
    <property type="term" value="P:innate immune response"/>
    <property type="evidence" value="ECO:0007669"/>
    <property type="project" value="UniProtKB-KW"/>
</dbReference>